<evidence type="ECO:0000256" key="1">
    <source>
        <dbReference type="ARBA" id="ARBA00006974"/>
    </source>
</evidence>
<comment type="caution">
    <text evidence="4">The sequence shown here is derived from an EMBL/GenBank/DDBJ whole genome shotgun (WGS) entry which is preliminary data.</text>
</comment>
<keyword evidence="5" id="KW-1185">Reference proteome</keyword>
<keyword evidence="3" id="KW-0341">Growth regulation</keyword>
<dbReference type="EMBL" id="JAGKQM010000008">
    <property type="protein sequence ID" value="KAH0915254.1"/>
    <property type="molecule type" value="Genomic_DNA"/>
</dbReference>
<dbReference type="Proteomes" id="UP000824890">
    <property type="component" value="Unassembled WGS sequence"/>
</dbReference>
<comment type="similarity">
    <text evidence="1">Belongs to the ARG7 family.</text>
</comment>
<keyword evidence="2" id="KW-0217">Developmental protein</keyword>
<proteinExistence type="inferred from homology"/>
<reference evidence="4 5" key="1">
    <citation type="submission" date="2021-05" db="EMBL/GenBank/DDBJ databases">
        <title>Genome Assembly of Synthetic Allotetraploid Brassica napus Reveals Homoeologous Exchanges between Subgenomes.</title>
        <authorList>
            <person name="Davis J.T."/>
        </authorList>
    </citation>
    <scope>NUCLEOTIDE SEQUENCE [LARGE SCALE GENOMIC DNA]</scope>
    <source>
        <strain evidence="5">cv. Da-Ae</strain>
        <tissue evidence="4">Seedling</tissue>
    </source>
</reference>
<dbReference type="Pfam" id="PF02519">
    <property type="entry name" value="Auxin_inducible"/>
    <property type="match status" value="1"/>
</dbReference>
<protein>
    <submittedName>
        <fullName evidence="4">Uncharacterized protein</fullName>
    </submittedName>
</protein>
<organism evidence="4 5">
    <name type="scientific">Brassica napus</name>
    <name type="common">Rape</name>
    <dbReference type="NCBI Taxonomy" id="3708"/>
    <lineage>
        <taxon>Eukaryota</taxon>
        <taxon>Viridiplantae</taxon>
        <taxon>Streptophyta</taxon>
        <taxon>Embryophyta</taxon>
        <taxon>Tracheophyta</taxon>
        <taxon>Spermatophyta</taxon>
        <taxon>Magnoliopsida</taxon>
        <taxon>eudicotyledons</taxon>
        <taxon>Gunneridae</taxon>
        <taxon>Pentapetalae</taxon>
        <taxon>rosids</taxon>
        <taxon>malvids</taxon>
        <taxon>Brassicales</taxon>
        <taxon>Brassicaceae</taxon>
        <taxon>Brassiceae</taxon>
        <taxon>Brassica</taxon>
    </lineage>
</organism>
<gene>
    <name evidence="4" type="ORF">HID58_029700</name>
</gene>
<dbReference type="InterPro" id="IPR003676">
    <property type="entry name" value="SAUR_fam"/>
</dbReference>
<evidence type="ECO:0000256" key="2">
    <source>
        <dbReference type="ARBA" id="ARBA00022473"/>
    </source>
</evidence>
<accession>A0ABQ8CDU8</accession>
<dbReference type="PANTHER" id="PTHR31929">
    <property type="entry name" value="SAUR-LIKE AUXIN-RESPONSIVE PROTEIN FAMILY-RELATED"/>
    <property type="match status" value="1"/>
</dbReference>
<name>A0ABQ8CDU8_BRANA</name>
<evidence type="ECO:0000256" key="3">
    <source>
        <dbReference type="ARBA" id="ARBA00022604"/>
    </source>
</evidence>
<evidence type="ECO:0000313" key="5">
    <source>
        <dbReference type="Proteomes" id="UP000824890"/>
    </source>
</evidence>
<evidence type="ECO:0000313" key="4">
    <source>
        <dbReference type="EMBL" id="KAH0915254.1"/>
    </source>
</evidence>
<sequence>MGIQLIGLSHAKQKLQRSLSAKIASLLAMSGTNNVPKEEEFGFDHPMGGLTIPCTEDYFTSLASVLSENTKMGLMRSVLPNAKQIFKSQSMRNKNGPPSSTTTSGLVPKGHVAVYVGERMEKTRFVVPISYLNHPLFREFLNCAEEEFGFHHPMGGLTIPCREEAFLHLITSHQLH</sequence>